<keyword evidence="13" id="KW-1185">Reference proteome</keyword>
<evidence type="ECO:0000259" key="11">
    <source>
        <dbReference type="Pfam" id="PF00694"/>
    </source>
</evidence>
<dbReference type="GO" id="GO:0003861">
    <property type="term" value="F:3-isopropylmalate dehydratase activity"/>
    <property type="evidence" value="ECO:0007669"/>
    <property type="project" value="UniProtKB-EC"/>
</dbReference>
<dbReference type="InterPro" id="IPR000573">
    <property type="entry name" value="AconitaseA/IPMdHydase_ssu_swvl"/>
</dbReference>
<evidence type="ECO:0000313" key="13">
    <source>
        <dbReference type="Proteomes" id="UP000199759"/>
    </source>
</evidence>
<evidence type="ECO:0000256" key="4">
    <source>
        <dbReference type="ARBA" id="ARBA00009845"/>
    </source>
</evidence>
<gene>
    <name evidence="12" type="ORF">SAMN04488568_1248</name>
</gene>
<dbReference type="InterPro" id="IPR050075">
    <property type="entry name" value="LeuD"/>
</dbReference>
<evidence type="ECO:0000256" key="8">
    <source>
        <dbReference type="ARBA" id="ARBA00022605"/>
    </source>
</evidence>
<evidence type="ECO:0000256" key="3">
    <source>
        <dbReference type="ARBA" id="ARBA00004729"/>
    </source>
</evidence>
<dbReference type="STRING" id="144026.SAMN04488568_1248"/>
<accession>A0A1G9WCG1</accession>
<dbReference type="SUPFAM" id="SSF52016">
    <property type="entry name" value="LeuD/IlvD-like"/>
    <property type="match status" value="1"/>
</dbReference>
<evidence type="ECO:0000256" key="2">
    <source>
        <dbReference type="ARBA" id="ARBA00002695"/>
    </source>
</evidence>
<reference evidence="12 13" key="1">
    <citation type="submission" date="2016-10" db="EMBL/GenBank/DDBJ databases">
        <authorList>
            <person name="de Groot N.N."/>
        </authorList>
    </citation>
    <scope>NUCLEOTIDE SEQUENCE [LARGE SCALE GENOMIC DNA]</scope>
    <source>
        <strain evidence="12 13">DSM 16077</strain>
    </source>
</reference>
<name>A0A1G9WCG1_9PROT</name>
<evidence type="ECO:0000256" key="5">
    <source>
        <dbReference type="ARBA" id="ARBA00011271"/>
    </source>
</evidence>
<comment type="pathway">
    <text evidence="3">Amino-acid biosynthesis; L-leucine biosynthesis; L-leucine from 3-methyl-2-oxobutanoate: step 2/4.</text>
</comment>
<dbReference type="GO" id="GO:0009316">
    <property type="term" value="C:3-isopropylmalate dehydratase complex"/>
    <property type="evidence" value="ECO:0007669"/>
    <property type="project" value="InterPro"/>
</dbReference>
<keyword evidence="9" id="KW-0456">Lyase</keyword>
<dbReference type="NCBIfam" id="TIGR00171">
    <property type="entry name" value="leuD"/>
    <property type="match status" value="1"/>
</dbReference>
<dbReference type="Gene3D" id="3.20.19.10">
    <property type="entry name" value="Aconitase, domain 4"/>
    <property type="match status" value="1"/>
</dbReference>
<evidence type="ECO:0000256" key="6">
    <source>
        <dbReference type="ARBA" id="ARBA00011998"/>
    </source>
</evidence>
<dbReference type="EC" id="4.2.1.33" evidence="6"/>
<keyword evidence="7" id="KW-0432">Leucine biosynthesis</keyword>
<protein>
    <recommendedName>
        <fullName evidence="6">3-isopropylmalate dehydratase</fullName>
        <ecNumber evidence="6">4.2.1.33</ecNumber>
    </recommendedName>
</protein>
<dbReference type="PANTHER" id="PTHR43345:SF5">
    <property type="entry name" value="3-ISOPROPYLMALATE DEHYDRATASE SMALL SUBUNIT"/>
    <property type="match status" value="1"/>
</dbReference>
<dbReference type="CDD" id="cd01577">
    <property type="entry name" value="IPMI_Swivel"/>
    <property type="match status" value="1"/>
</dbReference>
<evidence type="ECO:0000313" key="12">
    <source>
        <dbReference type="EMBL" id="SDM82170.1"/>
    </source>
</evidence>
<dbReference type="UniPathway" id="UPA00048">
    <property type="reaction ID" value="UER00071"/>
</dbReference>
<sequence>MSDNPASLAHLHSRTFLLPQEDIDTDQIIPARFLTTTTQDGLGKLAFHDWRYDEDGKARDDCALNTLDTGEFAILVAGRNFGCGSSREHAPWALHDFGVRAVISSEIADIFRSNAAKNNIVPILAPPHSHAWLLEHEGVEVKIDLERQYVDLGNGPGFHFEIEPFAKHCLIEGTDPLGFLLSHSDDITAYEACSA</sequence>
<comment type="function">
    <text evidence="2">Catalyzes the isomerization between 2-isopropylmalate and 3-isopropylmalate, via the formation of 2-isopropylmaleate.</text>
</comment>
<dbReference type="EMBL" id="FNHG01000024">
    <property type="protein sequence ID" value="SDM82170.1"/>
    <property type="molecule type" value="Genomic_DNA"/>
</dbReference>
<feature type="domain" description="Aconitase A/isopropylmalate dehydratase small subunit swivel" evidence="11">
    <location>
        <begin position="19"/>
        <end position="124"/>
    </location>
</feature>
<keyword evidence="8" id="KW-0028">Amino-acid biosynthesis</keyword>
<dbReference type="PANTHER" id="PTHR43345">
    <property type="entry name" value="3-ISOPROPYLMALATE DEHYDRATASE SMALL SUBUNIT 2-RELATED-RELATED"/>
    <property type="match status" value="1"/>
</dbReference>
<evidence type="ECO:0000256" key="10">
    <source>
        <dbReference type="ARBA" id="ARBA00023304"/>
    </source>
</evidence>
<evidence type="ECO:0000256" key="7">
    <source>
        <dbReference type="ARBA" id="ARBA00022430"/>
    </source>
</evidence>
<dbReference type="GO" id="GO:0009098">
    <property type="term" value="P:L-leucine biosynthetic process"/>
    <property type="evidence" value="ECO:0007669"/>
    <property type="project" value="UniProtKB-UniPathway"/>
</dbReference>
<keyword evidence="10" id="KW-0100">Branched-chain amino acid biosynthesis</keyword>
<dbReference type="OrthoDB" id="9777465at2"/>
<comment type="subunit">
    <text evidence="5">Heterodimer of LeuC and LeuD.</text>
</comment>
<dbReference type="InterPro" id="IPR004431">
    <property type="entry name" value="3-IsopropMal_deHydase_ssu"/>
</dbReference>
<dbReference type="Proteomes" id="UP000199759">
    <property type="component" value="Unassembled WGS sequence"/>
</dbReference>
<comment type="catalytic activity">
    <reaction evidence="1">
        <text>(2R,3S)-3-isopropylmalate = (2S)-2-isopropylmalate</text>
        <dbReference type="Rhea" id="RHEA:32287"/>
        <dbReference type="ChEBI" id="CHEBI:1178"/>
        <dbReference type="ChEBI" id="CHEBI:35121"/>
        <dbReference type="EC" id="4.2.1.33"/>
    </reaction>
</comment>
<dbReference type="InterPro" id="IPR015928">
    <property type="entry name" value="Aconitase/3IPM_dehydase_swvl"/>
</dbReference>
<dbReference type="NCBIfam" id="NF002458">
    <property type="entry name" value="PRK01641.1"/>
    <property type="match status" value="1"/>
</dbReference>
<organism evidence="12 13">
    <name type="scientific">Maricaulis salignorans</name>
    <dbReference type="NCBI Taxonomy" id="144026"/>
    <lineage>
        <taxon>Bacteria</taxon>
        <taxon>Pseudomonadati</taxon>
        <taxon>Pseudomonadota</taxon>
        <taxon>Alphaproteobacteria</taxon>
        <taxon>Maricaulales</taxon>
        <taxon>Maricaulaceae</taxon>
        <taxon>Maricaulis</taxon>
    </lineage>
</organism>
<dbReference type="RefSeq" id="WP_091771787.1">
    <property type="nucleotide sequence ID" value="NZ_FNHG01000024.1"/>
</dbReference>
<proteinExistence type="inferred from homology"/>
<comment type="similarity">
    <text evidence="4">Belongs to the LeuD family. LeuD type 1 subfamily.</text>
</comment>
<dbReference type="InterPro" id="IPR033940">
    <property type="entry name" value="IPMI_Swivel"/>
</dbReference>
<evidence type="ECO:0000256" key="9">
    <source>
        <dbReference type="ARBA" id="ARBA00023239"/>
    </source>
</evidence>
<dbReference type="Pfam" id="PF00694">
    <property type="entry name" value="Aconitase_C"/>
    <property type="match status" value="1"/>
</dbReference>
<evidence type="ECO:0000256" key="1">
    <source>
        <dbReference type="ARBA" id="ARBA00000491"/>
    </source>
</evidence>
<dbReference type="AlphaFoldDB" id="A0A1G9WCG1"/>